<evidence type="ECO:0000256" key="6">
    <source>
        <dbReference type="SAM" id="Coils"/>
    </source>
</evidence>
<dbReference type="PANTHER" id="PTHR46372">
    <property type="entry name" value="PROTEIN WVD2-LIKE 3"/>
    <property type="match status" value="1"/>
</dbReference>
<gene>
    <name evidence="9" type="ORF">Cni_G13748</name>
</gene>
<protein>
    <recommendedName>
        <fullName evidence="8">TPX2 C-terminal domain-containing protein</fullName>
    </recommendedName>
</protein>
<feature type="domain" description="TPX2 C-terminal" evidence="8">
    <location>
        <begin position="252"/>
        <end position="326"/>
    </location>
</feature>
<keyword evidence="3" id="KW-0963">Cytoplasm</keyword>
<feature type="region of interest" description="Disordered" evidence="7">
    <location>
        <begin position="81"/>
        <end position="126"/>
    </location>
</feature>
<evidence type="ECO:0000256" key="7">
    <source>
        <dbReference type="SAM" id="MobiDB-lite"/>
    </source>
</evidence>
<feature type="coiled-coil region" evidence="6">
    <location>
        <begin position="266"/>
        <end position="293"/>
    </location>
</feature>
<keyword evidence="4" id="KW-0493">Microtubule</keyword>
<keyword evidence="5" id="KW-0206">Cytoskeleton</keyword>
<reference evidence="9 10" key="1">
    <citation type="submission" date="2023-10" db="EMBL/GenBank/DDBJ databases">
        <title>Chromosome-scale genome assembly provides insights into flower coloration mechanisms of Canna indica.</title>
        <authorList>
            <person name="Li C."/>
        </authorList>
    </citation>
    <scope>NUCLEOTIDE SEQUENCE [LARGE SCALE GENOMIC DNA]</scope>
    <source>
        <tissue evidence="9">Flower</tissue>
    </source>
</reference>
<dbReference type="GO" id="GO:0008017">
    <property type="term" value="F:microtubule binding"/>
    <property type="evidence" value="ECO:0007669"/>
    <property type="project" value="InterPro"/>
</dbReference>
<dbReference type="AlphaFoldDB" id="A0AAQ3QE14"/>
<keyword evidence="6" id="KW-0175">Coiled coil</keyword>
<dbReference type="PANTHER" id="PTHR46372:SF2">
    <property type="entry name" value="PROTEIN WVD2-LIKE 3"/>
    <property type="match status" value="1"/>
</dbReference>
<comment type="subcellular location">
    <subcellularLocation>
        <location evidence="1">Cytoplasm</location>
        <location evidence="1">Cytoskeleton</location>
    </subcellularLocation>
</comment>
<accession>A0AAQ3QE14</accession>
<evidence type="ECO:0000256" key="5">
    <source>
        <dbReference type="ARBA" id="ARBA00023212"/>
    </source>
</evidence>
<evidence type="ECO:0000256" key="2">
    <source>
        <dbReference type="ARBA" id="ARBA00005885"/>
    </source>
</evidence>
<evidence type="ECO:0000313" key="9">
    <source>
        <dbReference type="EMBL" id="WOL05025.1"/>
    </source>
</evidence>
<evidence type="ECO:0000313" key="10">
    <source>
        <dbReference type="Proteomes" id="UP001327560"/>
    </source>
</evidence>
<dbReference type="InterPro" id="IPR044806">
    <property type="entry name" value="WVD2/WDL1-4"/>
</dbReference>
<evidence type="ECO:0000259" key="8">
    <source>
        <dbReference type="Pfam" id="PF06886"/>
    </source>
</evidence>
<proteinExistence type="inferred from homology"/>
<name>A0AAQ3QE14_9LILI</name>
<dbReference type="InterPro" id="IPR027329">
    <property type="entry name" value="TPX2_C"/>
</dbReference>
<evidence type="ECO:0000256" key="4">
    <source>
        <dbReference type="ARBA" id="ARBA00022701"/>
    </source>
</evidence>
<comment type="similarity">
    <text evidence="2">Belongs to the TPX2 family.</text>
</comment>
<dbReference type="GO" id="GO:0000226">
    <property type="term" value="P:microtubule cytoskeleton organization"/>
    <property type="evidence" value="ECO:0007669"/>
    <property type="project" value="InterPro"/>
</dbReference>
<evidence type="ECO:0000256" key="1">
    <source>
        <dbReference type="ARBA" id="ARBA00004245"/>
    </source>
</evidence>
<dbReference type="Proteomes" id="UP001327560">
    <property type="component" value="Chromosome 4"/>
</dbReference>
<dbReference type="Pfam" id="PF06886">
    <property type="entry name" value="TPX2"/>
    <property type="match status" value="1"/>
</dbReference>
<organism evidence="9 10">
    <name type="scientific">Canna indica</name>
    <name type="common">Indian-shot</name>
    <dbReference type="NCBI Taxonomy" id="4628"/>
    <lineage>
        <taxon>Eukaryota</taxon>
        <taxon>Viridiplantae</taxon>
        <taxon>Streptophyta</taxon>
        <taxon>Embryophyta</taxon>
        <taxon>Tracheophyta</taxon>
        <taxon>Spermatophyta</taxon>
        <taxon>Magnoliopsida</taxon>
        <taxon>Liliopsida</taxon>
        <taxon>Zingiberales</taxon>
        <taxon>Cannaceae</taxon>
        <taxon>Canna</taxon>
    </lineage>
</organism>
<evidence type="ECO:0000256" key="3">
    <source>
        <dbReference type="ARBA" id="ARBA00022490"/>
    </source>
</evidence>
<sequence>MTWYAFLLNGAGCQKTGDVVESTTTTIICFLLLSTEPTFCASLKTPFDNFATASSSFYTRDEPLSRLMSKAVVKMATEKKSESSASCAPKSNSDRVSKPASVVESKKAKNFIQGDESSHQGQEVPYLRNISSDQEKAANKHDPQKLFNQEKSIASKFTNSRNARPNHTVPRPFSLETEKRASAGNHPCVAEMIGSADKLPRAYDFQWANILRKTQSNSAFPFRKPIDSCSVASSTATSVRISKGTTVATAPTFRCSDRAQKRKEFYSMLGQKHQALEEEKTQFEARMREEQEAALKEFRRSLIFKANPMPGFYHEGPPPKVELKKIPPTRAKSPKFTRRKICSDANPAEGDKSNGLCSRSHRHNLDAIVEAAKGLQSSPKYVKSNGVQLNRVISNLKPLSTGATMQATNRVSIQT</sequence>
<dbReference type="GO" id="GO:0005874">
    <property type="term" value="C:microtubule"/>
    <property type="evidence" value="ECO:0007669"/>
    <property type="project" value="UniProtKB-KW"/>
</dbReference>
<feature type="region of interest" description="Disordered" evidence="7">
    <location>
        <begin position="310"/>
        <end position="337"/>
    </location>
</feature>
<dbReference type="EMBL" id="CP136893">
    <property type="protein sequence ID" value="WOL05025.1"/>
    <property type="molecule type" value="Genomic_DNA"/>
</dbReference>
<keyword evidence="10" id="KW-1185">Reference proteome</keyword>